<dbReference type="GO" id="GO:0005525">
    <property type="term" value="F:GTP binding"/>
    <property type="evidence" value="ECO:0007669"/>
    <property type="project" value="UniProtKB-KW"/>
</dbReference>
<keyword evidence="23" id="KW-1185">Reference proteome</keyword>
<dbReference type="AlphaFoldDB" id="A0A811ZW68"/>
<evidence type="ECO:0000256" key="13">
    <source>
        <dbReference type="ARBA" id="ARBA00023134"/>
    </source>
</evidence>
<comment type="similarity">
    <text evidence="4">Belongs to the small GTPase superfamily. SAR1 family.</text>
</comment>
<dbReference type="InterPro" id="IPR027417">
    <property type="entry name" value="P-loop_NTPase"/>
</dbReference>
<feature type="binding site" evidence="19">
    <location>
        <position position="119"/>
    </location>
    <ligand>
        <name>GTP</name>
        <dbReference type="ChEBI" id="CHEBI:37565"/>
    </ligand>
</feature>
<dbReference type="EMBL" id="CAJHUB010000775">
    <property type="protein sequence ID" value="CAD7692720.1"/>
    <property type="molecule type" value="Genomic_DNA"/>
</dbReference>
<accession>A0A811ZW68</accession>
<organism evidence="22 23">
    <name type="scientific">Nyctereutes procyonoides</name>
    <name type="common">Raccoon dog</name>
    <name type="synonym">Canis procyonoides</name>
    <dbReference type="NCBI Taxonomy" id="34880"/>
    <lineage>
        <taxon>Eukaryota</taxon>
        <taxon>Metazoa</taxon>
        <taxon>Chordata</taxon>
        <taxon>Craniata</taxon>
        <taxon>Vertebrata</taxon>
        <taxon>Euteleostomi</taxon>
        <taxon>Mammalia</taxon>
        <taxon>Eutheria</taxon>
        <taxon>Laurasiatheria</taxon>
        <taxon>Carnivora</taxon>
        <taxon>Caniformia</taxon>
        <taxon>Canidae</taxon>
        <taxon>Nyctereutes</taxon>
    </lineage>
</organism>
<keyword evidence="6" id="KW-0813">Transport</keyword>
<evidence type="ECO:0000256" key="14">
    <source>
        <dbReference type="ARBA" id="ARBA00023136"/>
    </source>
</evidence>
<evidence type="ECO:0000256" key="10">
    <source>
        <dbReference type="ARBA" id="ARBA00022892"/>
    </source>
</evidence>
<keyword evidence="13 20" id="KW-0342">GTP-binding</keyword>
<dbReference type="GO" id="GO:0016192">
    <property type="term" value="P:vesicle-mediated transport"/>
    <property type="evidence" value="ECO:0007669"/>
    <property type="project" value="UniProtKB-KW"/>
</dbReference>
<feature type="binding site" evidence="19">
    <location>
        <position position="40"/>
    </location>
    <ligand>
        <name>GTP</name>
        <dbReference type="ChEBI" id="CHEBI:37565"/>
    </ligand>
</feature>
<dbReference type="PRINTS" id="PR00328">
    <property type="entry name" value="SAR1GTPBP"/>
</dbReference>
<feature type="binding site" evidence="18">
    <location>
        <position position="34"/>
    </location>
    <ligand>
        <name>Mg(2+)</name>
        <dbReference type="ChEBI" id="CHEBI:18420"/>
    </ligand>
</feature>
<keyword evidence="10" id="KW-0931">ER-Golgi transport</keyword>
<dbReference type="SMART" id="SM00178">
    <property type="entry name" value="SAR"/>
    <property type="match status" value="1"/>
</dbReference>
<evidence type="ECO:0000256" key="6">
    <source>
        <dbReference type="ARBA" id="ARBA00022448"/>
    </source>
</evidence>
<evidence type="ECO:0000256" key="21">
    <source>
        <dbReference type="PIRSR" id="PIRSR606689-2"/>
    </source>
</evidence>
<evidence type="ECO:0000256" key="12">
    <source>
        <dbReference type="ARBA" id="ARBA00023034"/>
    </source>
</evidence>
<feature type="binding site" evidence="19">
    <location>
        <position position="35"/>
    </location>
    <ligand>
        <name>GTP</name>
        <dbReference type="ChEBI" id="CHEBI:37565"/>
    </ligand>
</feature>
<protein>
    <recommendedName>
        <fullName evidence="5">small monomeric GTPase</fullName>
        <ecNumber evidence="5">3.6.5.2</ecNumber>
    </recommendedName>
</protein>
<evidence type="ECO:0000256" key="18">
    <source>
        <dbReference type="PIRSR" id="PIRSR606687-1"/>
    </source>
</evidence>
<comment type="subcellular location">
    <subcellularLocation>
        <location evidence="2">Cytoplasm</location>
        <location evidence="2">Cytosol</location>
    </subcellularLocation>
    <subcellularLocation>
        <location evidence="1">Endoplasmic reticulum membrane</location>
        <topology evidence="1">Peripheral membrane protein</topology>
    </subcellularLocation>
    <subcellularLocation>
        <location evidence="16">Golgi apparatus</location>
        <location evidence="16">Golgi stack membrane</location>
        <topology evidence="16">Peripheral membrane protein</topology>
    </subcellularLocation>
    <subcellularLocation>
        <location evidence="3">Lysosome membrane</location>
    </subcellularLocation>
</comment>
<evidence type="ECO:0000256" key="4">
    <source>
        <dbReference type="ARBA" id="ARBA00007507"/>
    </source>
</evidence>
<feature type="binding site" evidence="21">
    <location>
        <position position="56"/>
    </location>
    <ligand>
        <name>Mg(2+)</name>
        <dbReference type="ChEBI" id="CHEBI:18420"/>
    </ligand>
</feature>
<evidence type="ECO:0000313" key="23">
    <source>
        <dbReference type="Proteomes" id="UP000645828"/>
    </source>
</evidence>
<proteinExistence type="inferred from homology"/>
<evidence type="ECO:0000256" key="8">
    <source>
        <dbReference type="ARBA" id="ARBA00022801"/>
    </source>
</evidence>
<dbReference type="Gene3D" id="3.40.50.300">
    <property type="entry name" value="P-loop containing nucleotide triphosphate hydrolases"/>
    <property type="match status" value="2"/>
</dbReference>
<reference evidence="22" key="1">
    <citation type="submission" date="2020-12" db="EMBL/GenBank/DDBJ databases">
        <authorList>
            <consortium name="Molecular Ecology Group"/>
        </authorList>
    </citation>
    <scope>NUCLEOTIDE SEQUENCE</scope>
    <source>
        <strain evidence="22">TBG_1078</strain>
    </source>
</reference>
<dbReference type="Proteomes" id="UP000645828">
    <property type="component" value="Unassembled WGS sequence"/>
</dbReference>
<evidence type="ECO:0000256" key="9">
    <source>
        <dbReference type="ARBA" id="ARBA00022824"/>
    </source>
</evidence>
<keyword evidence="12" id="KW-0333">Golgi apparatus</keyword>
<dbReference type="GO" id="GO:0005765">
    <property type="term" value="C:lysosomal membrane"/>
    <property type="evidence" value="ECO:0007669"/>
    <property type="project" value="UniProtKB-SubCell"/>
</dbReference>
<evidence type="ECO:0000256" key="5">
    <source>
        <dbReference type="ARBA" id="ARBA00011984"/>
    </source>
</evidence>
<dbReference type="GO" id="GO:0046872">
    <property type="term" value="F:metal ion binding"/>
    <property type="evidence" value="ECO:0007669"/>
    <property type="project" value="UniProtKB-KW"/>
</dbReference>
<feature type="binding site" evidence="19">
    <location>
        <position position="38"/>
    </location>
    <ligand>
        <name>GTP</name>
        <dbReference type="ChEBI" id="CHEBI:37565"/>
    </ligand>
</feature>
<evidence type="ECO:0000313" key="22">
    <source>
        <dbReference type="EMBL" id="CAD7692720.1"/>
    </source>
</evidence>
<evidence type="ECO:0000256" key="19">
    <source>
        <dbReference type="PIRSR" id="PIRSR606687-2"/>
    </source>
</evidence>
<dbReference type="SMART" id="SM00177">
    <property type="entry name" value="ARF"/>
    <property type="match status" value="1"/>
</dbReference>
<dbReference type="FunFam" id="3.40.50.300:FF:000161">
    <property type="entry name" value="Small COPII coat GTPase"/>
    <property type="match status" value="1"/>
</dbReference>
<evidence type="ECO:0000256" key="7">
    <source>
        <dbReference type="ARBA" id="ARBA00022741"/>
    </source>
</evidence>
<dbReference type="GO" id="GO:0005829">
    <property type="term" value="C:cytosol"/>
    <property type="evidence" value="ECO:0007669"/>
    <property type="project" value="UniProtKB-SubCell"/>
</dbReference>
<dbReference type="SUPFAM" id="SSF52540">
    <property type="entry name" value="P-loop containing nucleoside triphosphate hydrolases"/>
    <property type="match status" value="1"/>
</dbReference>
<feature type="binding site" evidence="19">
    <location>
        <position position="162"/>
    </location>
    <ligand>
        <name>GTP</name>
        <dbReference type="ChEBI" id="CHEBI:37565"/>
    </ligand>
</feature>
<dbReference type="GO" id="GO:0005789">
    <property type="term" value="C:endoplasmic reticulum membrane"/>
    <property type="evidence" value="ECO:0007669"/>
    <property type="project" value="UniProtKB-SubCell"/>
</dbReference>
<feature type="binding site" evidence="19">
    <location>
        <position position="120"/>
    </location>
    <ligand>
        <name>GTP</name>
        <dbReference type="ChEBI" id="CHEBI:37565"/>
    </ligand>
</feature>
<keyword evidence="18" id="KW-0479">Metal-binding</keyword>
<evidence type="ECO:0000256" key="15">
    <source>
        <dbReference type="ARBA" id="ARBA00023228"/>
    </source>
</evidence>
<comment type="caution">
    <text evidence="22">The sequence shown here is derived from an EMBL/GenBank/DDBJ whole genome shotgun (WGS) entry which is preliminary data.</text>
</comment>
<dbReference type="InterPro" id="IPR006689">
    <property type="entry name" value="Small_GTPase_ARF/SAR"/>
</dbReference>
<feature type="binding site" evidence="19">
    <location>
        <position position="163"/>
    </location>
    <ligand>
        <name>GTP</name>
        <dbReference type="ChEBI" id="CHEBI:37565"/>
    </ligand>
</feature>
<keyword evidence="14" id="KW-0472">Membrane</keyword>
<feature type="binding site" evidence="19">
    <location>
        <position position="37"/>
    </location>
    <ligand>
        <name>GTP</name>
        <dbReference type="ChEBI" id="CHEBI:37565"/>
    </ligand>
</feature>
<dbReference type="PROSITE" id="PS51422">
    <property type="entry name" value="SAR1"/>
    <property type="match status" value="1"/>
</dbReference>
<evidence type="ECO:0000256" key="20">
    <source>
        <dbReference type="PIRSR" id="PIRSR606689-1"/>
    </source>
</evidence>
<feature type="binding site" evidence="19">
    <location>
        <position position="122"/>
    </location>
    <ligand>
        <name>GTP</name>
        <dbReference type="ChEBI" id="CHEBI:37565"/>
    </ligand>
</feature>
<keyword evidence="8" id="KW-0378">Hydrolase</keyword>
<dbReference type="InterPro" id="IPR006687">
    <property type="entry name" value="Small_GTPase_SAR1"/>
</dbReference>
<sequence length="253" mass="28526">MPFIFEWIYNGFSSVLQFLGLYKKSVKLVFLGLDNAGKTTLLHMLKDDRLGQHVPTLHLTSEELTIAGMTFTTFELAINGIVFLVDCVDHPHLVVSKVELNALMTDETISNVPILILGNKIDTISEEKLWEIFGLYGQTTEKVNMTLKELNACPMEVFMCSVLKRQGYSEGFQGFPSILIDVWTMKIKVFLLWADPIHSFLMNFSNRTRKAQPCQALRSQESLSALSLPSGDTCSSPHCWEVMLPHMLAGFTE</sequence>
<dbReference type="GO" id="GO:0003925">
    <property type="term" value="F:G protein activity"/>
    <property type="evidence" value="ECO:0007669"/>
    <property type="project" value="UniProtKB-EC"/>
</dbReference>
<gene>
    <name evidence="22" type="ORF">NYPRO_LOCUS25514</name>
</gene>
<evidence type="ECO:0000256" key="1">
    <source>
        <dbReference type="ARBA" id="ARBA00004406"/>
    </source>
</evidence>
<dbReference type="EC" id="3.6.5.2" evidence="5"/>
<feature type="binding site" evidence="20">
    <location>
        <begin position="32"/>
        <end position="39"/>
    </location>
    <ligand>
        <name>GTP</name>
        <dbReference type="ChEBI" id="CHEBI:37565"/>
    </ligand>
</feature>
<evidence type="ECO:0000256" key="16">
    <source>
        <dbReference type="ARBA" id="ARBA00037843"/>
    </source>
</evidence>
<keyword evidence="9" id="KW-0256">Endoplasmic reticulum</keyword>
<evidence type="ECO:0000256" key="3">
    <source>
        <dbReference type="ARBA" id="ARBA00004656"/>
    </source>
</evidence>
<keyword evidence="18" id="KW-0460">Magnesium</keyword>
<dbReference type="CDD" id="cd00879">
    <property type="entry name" value="Sar1"/>
    <property type="match status" value="1"/>
</dbReference>
<dbReference type="PANTHER" id="PTHR45684">
    <property type="entry name" value="RE74312P"/>
    <property type="match status" value="1"/>
</dbReference>
<dbReference type="Pfam" id="PF00025">
    <property type="entry name" value="Arf"/>
    <property type="match status" value="1"/>
</dbReference>
<keyword evidence="11" id="KW-0653">Protein transport</keyword>
<dbReference type="GO" id="GO:0032580">
    <property type="term" value="C:Golgi cisterna membrane"/>
    <property type="evidence" value="ECO:0007669"/>
    <property type="project" value="UniProtKB-SubCell"/>
</dbReference>
<evidence type="ECO:0000256" key="11">
    <source>
        <dbReference type="ARBA" id="ARBA00022927"/>
    </source>
</evidence>
<keyword evidence="15" id="KW-0458">Lysosome</keyword>
<feature type="binding site" evidence="19">
    <location>
        <position position="39"/>
    </location>
    <ligand>
        <name>GTP</name>
        <dbReference type="ChEBI" id="CHEBI:37565"/>
    </ligand>
</feature>
<evidence type="ECO:0000256" key="2">
    <source>
        <dbReference type="ARBA" id="ARBA00004514"/>
    </source>
</evidence>
<dbReference type="GO" id="GO:0006886">
    <property type="term" value="P:intracellular protein transport"/>
    <property type="evidence" value="ECO:0007669"/>
    <property type="project" value="InterPro"/>
</dbReference>
<evidence type="ECO:0000256" key="17">
    <source>
        <dbReference type="ARBA" id="ARBA00047660"/>
    </source>
</evidence>
<feature type="binding site" evidence="21">
    <location>
        <position position="39"/>
    </location>
    <ligand>
        <name>Mg(2+)</name>
        <dbReference type="ChEBI" id="CHEBI:18420"/>
    </ligand>
</feature>
<keyword evidence="7 19" id="KW-0547">Nucleotide-binding</keyword>
<comment type="catalytic activity">
    <reaction evidence="17">
        <text>GTP + H2O = GDP + phosphate + H(+)</text>
        <dbReference type="Rhea" id="RHEA:19669"/>
        <dbReference type="ChEBI" id="CHEBI:15377"/>
        <dbReference type="ChEBI" id="CHEBI:15378"/>
        <dbReference type="ChEBI" id="CHEBI:37565"/>
        <dbReference type="ChEBI" id="CHEBI:43474"/>
        <dbReference type="ChEBI" id="CHEBI:58189"/>
        <dbReference type="EC" id="3.6.5.2"/>
    </reaction>
    <physiologicalReaction direction="left-to-right" evidence="17">
        <dbReference type="Rhea" id="RHEA:19670"/>
    </physiologicalReaction>
</comment>
<feature type="binding site" evidence="20">
    <location>
        <begin position="119"/>
        <end position="122"/>
    </location>
    <ligand>
        <name>GTP</name>
        <dbReference type="ChEBI" id="CHEBI:37565"/>
    </ligand>
</feature>
<name>A0A811ZW68_NYCPR</name>